<dbReference type="OrthoDB" id="1927963at2"/>
<dbReference type="AlphaFoldDB" id="A0A1I3FF66"/>
<sequence>MKKIFTLLKAKLGKFEFHFSLLIWASLLLLHLNGYYLFIPPTGDFPLDPILLFISSGISVLVQTHQKKTVDRASCGFLIFSFALIINYFLYRLGIFFYNYIVFFVTVGLLLFYDRLRLKTMSSLRQASVVLLILALFIAYDYAHYEERLLKDHEFDRFIRHEFNLSHPLTKEDLAQIDSFYLPHRHRVSSLEGLEYFTGLEEVGFYNASIIHDFSPISKLPILERLVIADGDLNRLDKIETMETVKSLEITYPDRGKISSFQAFPNLINLYLQGVRSPQHYEKIADLDIPISVEELSLGVTHEFALEELSHLENLKVLRLFRLRVKGIESIQEFQQLEKLSVQSVYIENQSLLMELLEEHSITFEDRS</sequence>
<evidence type="ECO:0000313" key="2">
    <source>
        <dbReference type="EMBL" id="SFI09836.1"/>
    </source>
</evidence>
<protein>
    <recommendedName>
        <fullName evidence="4">Leucine Rich repeat-containing protein</fullName>
    </recommendedName>
</protein>
<feature type="transmembrane region" description="Helical" evidence="1">
    <location>
        <begin position="97"/>
        <end position="116"/>
    </location>
</feature>
<dbReference type="RefSeq" id="WP_093372525.1">
    <property type="nucleotide sequence ID" value="NZ_FOQA01000006.1"/>
</dbReference>
<dbReference type="STRING" id="69895.SAMN05192551_106139"/>
<dbReference type="InterPro" id="IPR032675">
    <property type="entry name" value="LRR_dom_sf"/>
</dbReference>
<reference evidence="3" key="1">
    <citation type="submission" date="2016-10" db="EMBL/GenBank/DDBJ databases">
        <authorList>
            <person name="Varghese N."/>
            <person name="Submissions S."/>
        </authorList>
    </citation>
    <scope>NUCLEOTIDE SEQUENCE [LARGE SCALE GENOMIC DNA]</scope>
    <source>
        <strain evidence="3">Z-7934</strain>
    </source>
</reference>
<feature type="transmembrane region" description="Helical" evidence="1">
    <location>
        <begin position="128"/>
        <end position="145"/>
    </location>
</feature>
<dbReference type="SUPFAM" id="SSF52058">
    <property type="entry name" value="L domain-like"/>
    <property type="match status" value="1"/>
</dbReference>
<name>A0A1I3FF66_9FIRM</name>
<keyword evidence="1" id="KW-0472">Membrane</keyword>
<evidence type="ECO:0000256" key="1">
    <source>
        <dbReference type="SAM" id="Phobius"/>
    </source>
</evidence>
<evidence type="ECO:0000313" key="3">
    <source>
        <dbReference type="Proteomes" id="UP000199287"/>
    </source>
</evidence>
<feature type="transmembrane region" description="Helical" evidence="1">
    <location>
        <begin position="45"/>
        <end position="62"/>
    </location>
</feature>
<dbReference type="Gene3D" id="3.80.10.10">
    <property type="entry name" value="Ribonuclease Inhibitor"/>
    <property type="match status" value="1"/>
</dbReference>
<evidence type="ECO:0008006" key="4">
    <source>
        <dbReference type="Google" id="ProtNLM"/>
    </source>
</evidence>
<gene>
    <name evidence="2" type="ORF">SAMN05192551_106139</name>
</gene>
<feature type="transmembrane region" description="Helical" evidence="1">
    <location>
        <begin position="21"/>
        <end position="39"/>
    </location>
</feature>
<dbReference type="EMBL" id="FOQA01000006">
    <property type="protein sequence ID" value="SFI09836.1"/>
    <property type="molecule type" value="Genomic_DNA"/>
</dbReference>
<accession>A0A1I3FF66</accession>
<organism evidence="2 3">
    <name type="scientific">Tindallia magadiensis</name>
    <dbReference type="NCBI Taxonomy" id="69895"/>
    <lineage>
        <taxon>Bacteria</taxon>
        <taxon>Bacillati</taxon>
        <taxon>Bacillota</taxon>
        <taxon>Clostridia</taxon>
        <taxon>Peptostreptococcales</taxon>
        <taxon>Tindalliaceae</taxon>
        <taxon>Tindallia</taxon>
    </lineage>
</organism>
<dbReference type="Proteomes" id="UP000199287">
    <property type="component" value="Unassembled WGS sequence"/>
</dbReference>
<feature type="transmembrane region" description="Helical" evidence="1">
    <location>
        <begin position="74"/>
        <end position="91"/>
    </location>
</feature>
<keyword evidence="1" id="KW-1133">Transmembrane helix</keyword>
<proteinExistence type="predicted"/>
<keyword evidence="1" id="KW-0812">Transmembrane</keyword>
<keyword evidence="3" id="KW-1185">Reference proteome</keyword>